<proteinExistence type="predicted"/>
<dbReference type="PROSITE" id="PS51257">
    <property type="entry name" value="PROKAR_LIPOPROTEIN"/>
    <property type="match status" value="1"/>
</dbReference>
<dbReference type="OrthoDB" id="9911864at2"/>
<dbReference type="InterPro" id="IPR011990">
    <property type="entry name" value="TPR-like_helical_dom_sf"/>
</dbReference>
<evidence type="ECO:0000313" key="2">
    <source>
        <dbReference type="Proteomes" id="UP000319342"/>
    </source>
</evidence>
<dbReference type="AlphaFoldDB" id="A0A518D208"/>
<accession>A0A518D208</accession>
<dbReference type="EMBL" id="CP036290">
    <property type="protein sequence ID" value="QDU85497.1"/>
    <property type="molecule type" value="Genomic_DNA"/>
</dbReference>
<organism evidence="1 2">
    <name type="scientific">Rohdeia mirabilis</name>
    <dbReference type="NCBI Taxonomy" id="2528008"/>
    <lineage>
        <taxon>Bacteria</taxon>
        <taxon>Pseudomonadati</taxon>
        <taxon>Planctomycetota</taxon>
        <taxon>Planctomycetia</taxon>
        <taxon>Planctomycetia incertae sedis</taxon>
        <taxon>Rohdeia</taxon>
    </lineage>
</organism>
<reference evidence="1 2" key="1">
    <citation type="submission" date="2019-02" db="EMBL/GenBank/DDBJ databases">
        <title>Deep-cultivation of Planctomycetes and their phenomic and genomic characterization uncovers novel biology.</title>
        <authorList>
            <person name="Wiegand S."/>
            <person name="Jogler M."/>
            <person name="Boedeker C."/>
            <person name="Pinto D."/>
            <person name="Vollmers J."/>
            <person name="Rivas-Marin E."/>
            <person name="Kohn T."/>
            <person name="Peeters S.H."/>
            <person name="Heuer A."/>
            <person name="Rast P."/>
            <person name="Oberbeckmann S."/>
            <person name="Bunk B."/>
            <person name="Jeske O."/>
            <person name="Meyerdierks A."/>
            <person name="Storesund J.E."/>
            <person name="Kallscheuer N."/>
            <person name="Luecker S."/>
            <person name="Lage O.M."/>
            <person name="Pohl T."/>
            <person name="Merkel B.J."/>
            <person name="Hornburger P."/>
            <person name="Mueller R.-W."/>
            <person name="Bruemmer F."/>
            <person name="Labrenz M."/>
            <person name="Spormann A.M."/>
            <person name="Op den Camp H."/>
            <person name="Overmann J."/>
            <person name="Amann R."/>
            <person name="Jetten M.S.M."/>
            <person name="Mascher T."/>
            <person name="Medema M.H."/>
            <person name="Devos D.P."/>
            <person name="Kaster A.-K."/>
            <person name="Ovreas L."/>
            <person name="Rohde M."/>
            <person name="Galperin M.Y."/>
            <person name="Jogler C."/>
        </authorList>
    </citation>
    <scope>NUCLEOTIDE SEQUENCE [LARGE SCALE GENOMIC DNA]</scope>
    <source>
        <strain evidence="1 2">Pla163</strain>
    </source>
</reference>
<keyword evidence="2" id="KW-1185">Reference proteome</keyword>
<sequence length="380" mass="42750">MNTRLSIPATSALARVARALAFSLALLVLTGCNVTRPLMSLDEDPLAPYPGTNLSVAAVDEQIEIGREELSQGRVWEAARRSLRLFEDTRLDSDRGNATMQLMVEAFDTGIKGATKPSQLDRFRTNRLPRTVRAMRTIGKAQLLLDRGSPQLAFEEVVELERTFPSHHLAREAADIVYQAATRLRERDSSFWIFWSDAARADIAYNYLVVQDPTHPHCDEAYWRMAQYDAGKRRFADSIESLADLVLFFPNSPFAIDAEAQIPRLRLADQARIDFDIGSLDRSLAEIRAWLDRHGRTGVDAARDELIADMRELEVEALRRLARSDLVVARYYDTLDESFGAHQHAARALDYARQADLEDEMEQAQALVDEHAAGAALVRP</sequence>
<name>A0A518D208_9BACT</name>
<evidence type="ECO:0000313" key="1">
    <source>
        <dbReference type="EMBL" id="QDU85497.1"/>
    </source>
</evidence>
<protein>
    <recommendedName>
        <fullName evidence="3">Outer membrane protein assembly factor BamD</fullName>
    </recommendedName>
</protein>
<dbReference type="Proteomes" id="UP000319342">
    <property type="component" value="Chromosome"/>
</dbReference>
<dbReference type="Gene3D" id="1.25.40.10">
    <property type="entry name" value="Tetratricopeptide repeat domain"/>
    <property type="match status" value="1"/>
</dbReference>
<gene>
    <name evidence="1" type="ORF">Pla163_26280</name>
</gene>
<dbReference type="RefSeq" id="WP_145188959.1">
    <property type="nucleotide sequence ID" value="NZ_CP036290.1"/>
</dbReference>
<evidence type="ECO:0008006" key="3">
    <source>
        <dbReference type="Google" id="ProtNLM"/>
    </source>
</evidence>